<dbReference type="CDD" id="cd04685">
    <property type="entry name" value="NUDIX_Hydrolase"/>
    <property type="match status" value="1"/>
</dbReference>
<dbReference type="EMBL" id="JAFFZE010000009">
    <property type="protein sequence ID" value="MCT2583167.1"/>
    <property type="molecule type" value="Genomic_DNA"/>
</dbReference>
<dbReference type="PANTHER" id="PTHR43046">
    <property type="entry name" value="GDP-MANNOSE MANNOSYL HYDROLASE"/>
    <property type="match status" value="1"/>
</dbReference>
<gene>
    <name evidence="5" type="ORF">JT362_08580</name>
</gene>
<accession>A0ABT2J5N5</accession>
<proteinExistence type="predicted"/>
<evidence type="ECO:0000256" key="1">
    <source>
        <dbReference type="ARBA" id="ARBA00001946"/>
    </source>
</evidence>
<dbReference type="PROSITE" id="PS00893">
    <property type="entry name" value="NUDIX_BOX"/>
    <property type="match status" value="1"/>
</dbReference>
<keyword evidence="6" id="KW-1185">Reference proteome</keyword>
<sequence>MGLVITLVAVGVVVALVLGLWLAATANRLDRLHVRTDAAWAALDAALARRAVVARAVANAIVTGTAVDAGTDRVGADKLRAVAERAEGTPRAEREEAENALSLQLAAVDRGRLPLALAAELLDAEQRVVIARRVHNDAVRDTLGQRRRRLVRWLKLAGTAPRPEYFEIVEPSLSGENGAPLPRPSARVLLLDRDRRVLLFNGHDPGRPDTRWWFTVGGGVEQGEDLRTAALRELAEETGIRLTEEDLVGPMWRRRVVFSFDGRTYDGEEWFFLADLGGDGAEVEIRIDTSGFTDVENSTVDGHRWWTEEELRHTEETVYPVQLPTLFPELLKSTWDGTVRPVR</sequence>
<feature type="domain" description="Nudix hydrolase" evidence="4">
    <location>
        <begin position="181"/>
        <end position="330"/>
    </location>
</feature>
<comment type="cofactor">
    <cofactor evidence="1">
        <name>Mg(2+)</name>
        <dbReference type="ChEBI" id="CHEBI:18420"/>
    </cofactor>
</comment>
<dbReference type="SUPFAM" id="SSF55811">
    <property type="entry name" value="Nudix"/>
    <property type="match status" value="1"/>
</dbReference>
<dbReference type="InterPro" id="IPR015797">
    <property type="entry name" value="NUDIX_hydrolase-like_dom_sf"/>
</dbReference>
<evidence type="ECO:0000259" key="4">
    <source>
        <dbReference type="PROSITE" id="PS51462"/>
    </source>
</evidence>
<comment type="caution">
    <text evidence="5">The sequence shown here is derived from an EMBL/GenBank/DDBJ whole genome shotgun (WGS) entry which is preliminary data.</text>
</comment>
<keyword evidence="3" id="KW-0460">Magnesium</keyword>
<evidence type="ECO:0000256" key="2">
    <source>
        <dbReference type="ARBA" id="ARBA00022801"/>
    </source>
</evidence>
<organism evidence="5 6">
    <name type="scientific">Actinophytocola gossypii</name>
    <dbReference type="NCBI Taxonomy" id="2812003"/>
    <lineage>
        <taxon>Bacteria</taxon>
        <taxon>Bacillati</taxon>
        <taxon>Actinomycetota</taxon>
        <taxon>Actinomycetes</taxon>
        <taxon>Pseudonocardiales</taxon>
        <taxon>Pseudonocardiaceae</taxon>
    </lineage>
</organism>
<evidence type="ECO:0000256" key="3">
    <source>
        <dbReference type="ARBA" id="ARBA00022842"/>
    </source>
</evidence>
<dbReference type="PROSITE" id="PS51462">
    <property type="entry name" value="NUDIX"/>
    <property type="match status" value="1"/>
</dbReference>
<dbReference type="Proteomes" id="UP001156441">
    <property type="component" value="Unassembled WGS sequence"/>
</dbReference>
<dbReference type="Pfam" id="PF00293">
    <property type="entry name" value="NUDIX"/>
    <property type="match status" value="1"/>
</dbReference>
<dbReference type="Gene3D" id="1.20.1440.20">
    <property type="entry name" value="LemA-like domain"/>
    <property type="match status" value="1"/>
</dbReference>
<name>A0ABT2J5N5_9PSEU</name>
<dbReference type="InterPro" id="IPR023353">
    <property type="entry name" value="LemA-like_dom_sf"/>
</dbReference>
<evidence type="ECO:0000313" key="5">
    <source>
        <dbReference type="EMBL" id="MCT2583167.1"/>
    </source>
</evidence>
<dbReference type="RefSeq" id="WP_260190544.1">
    <property type="nucleotide sequence ID" value="NZ_JAFFZE010000009.1"/>
</dbReference>
<dbReference type="InterPro" id="IPR000086">
    <property type="entry name" value="NUDIX_hydrolase_dom"/>
</dbReference>
<reference evidence="5 6" key="1">
    <citation type="submission" date="2021-02" db="EMBL/GenBank/DDBJ databases">
        <title>Actinophytocola xerophila sp. nov., isolated from soil of cotton cropping field.</title>
        <authorList>
            <person name="Huang R."/>
            <person name="Chen X."/>
            <person name="Ge X."/>
            <person name="Liu W."/>
        </authorList>
    </citation>
    <scope>NUCLEOTIDE SEQUENCE [LARGE SCALE GENOMIC DNA]</scope>
    <source>
        <strain evidence="5 6">S1-96</strain>
    </source>
</reference>
<keyword evidence="2" id="KW-0378">Hydrolase</keyword>
<protein>
    <submittedName>
        <fullName evidence="5">NUDIX domain-containing protein</fullName>
    </submittedName>
</protein>
<dbReference type="Gene3D" id="3.90.79.10">
    <property type="entry name" value="Nucleoside Triphosphate Pyrophosphohydrolase"/>
    <property type="match status" value="1"/>
</dbReference>
<dbReference type="InterPro" id="IPR020084">
    <property type="entry name" value="NUDIX_hydrolase_CS"/>
</dbReference>
<dbReference type="PANTHER" id="PTHR43046:SF12">
    <property type="entry name" value="GDP-MANNOSE MANNOSYL HYDROLASE"/>
    <property type="match status" value="1"/>
</dbReference>
<evidence type="ECO:0000313" key="6">
    <source>
        <dbReference type="Proteomes" id="UP001156441"/>
    </source>
</evidence>